<evidence type="ECO:0000313" key="3">
    <source>
        <dbReference type="Proteomes" id="UP000238196"/>
    </source>
</evidence>
<keyword evidence="1" id="KW-0812">Transmembrane</keyword>
<dbReference type="EMBL" id="PRLP01000167">
    <property type="protein sequence ID" value="PPC74093.1"/>
    <property type="molecule type" value="Genomic_DNA"/>
</dbReference>
<evidence type="ECO:0000313" key="2">
    <source>
        <dbReference type="EMBL" id="PPC74093.1"/>
    </source>
</evidence>
<reference evidence="2 3" key="1">
    <citation type="submission" date="2018-02" db="EMBL/GenBank/DDBJ databases">
        <title>novel marine gammaproteobacteria from coastal saline agro ecosystem.</title>
        <authorList>
            <person name="Krishnan R."/>
            <person name="Ramesh Kumar N."/>
        </authorList>
    </citation>
    <scope>NUCLEOTIDE SEQUENCE [LARGE SCALE GENOMIC DNA]</scope>
    <source>
        <strain evidence="2 3">228</strain>
    </source>
</reference>
<sequence length="134" mass="14987">MSGESQLVSIPTECTNRLIMRKSTVFWCTFLLIAAGIVAAILYNAKSLGEQRGKANIERLQMVWPTLFQMPEKDRALLAVLAIDCRMDLIDPSKQAVVDCLEHSLKKSNPLLPKDVSVEQARSRFAEIVSENSH</sequence>
<proteinExistence type="predicted"/>
<name>A0A2S5KHM5_9PROT</name>
<feature type="transmembrane region" description="Helical" evidence="1">
    <location>
        <begin position="24"/>
        <end position="45"/>
    </location>
</feature>
<evidence type="ECO:0000256" key="1">
    <source>
        <dbReference type="SAM" id="Phobius"/>
    </source>
</evidence>
<keyword evidence="1" id="KW-0472">Membrane</keyword>
<dbReference type="AlphaFoldDB" id="A0A2S5KHM5"/>
<dbReference type="Proteomes" id="UP000238196">
    <property type="component" value="Unassembled WGS sequence"/>
</dbReference>
<gene>
    <name evidence="2" type="ORF">C4K68_27135</name>
</gene>
<organism evidence="2 3">
    <name type="scientific">Proteobacteria bacterium 228</name>
    <dbReference type="NCBI Taxonomy" id="2083153"/>
    <lineage>
        <taxon>Bacteria</taxon>
        <taxon>Pseudomonadati</taxon>
        <taxon>Pseudomonadota</taxon>
    </lineage>
</organism>
<accession>A0A2S5KHM5</accession>
<protein>
    <submittedName>
        <fullName evidence="2">Uncharacterized protein</fullName>
    </submittedName>
</protein>
<comment type="caution">
    <text evidence="2">The sequence shown here is derived from an EMBL/GenBank/DDBJ whole genome shotgun (WGS) entry which is preliminary data.</text>
</comment>
<keyword evidence="1" id="KW-1133">Transmembrane helix</keyword>